<keyword evidence="2" id="KW-0812">Transmembrane</keyword>
<feature type="transmembrane region" description="Helical" evidence="2">
    <location>
        <begin position="475"/>
        <end position="496"/>
    </location>
</feature>
<reference evidence="3 4" key="1">
    <citation type="submission" date="2018-09" db="EMBL/GenBank/DDBJ databases">
        <title>Acidovorax cavernicola nov. sp. isolated from Gruta de las Maravillas (Aracena, Spain).</title>
        <authorList>
            <person name="Jurado V."/>
            <person name="Gutierrez-Patricio S."/>
            <person name="Gonzalez-Pimentel J.L."/>
            <person name="Miller A.Z."/>
            <person name="Laiz L."/>
            <person name="Saiz-Jimenez C."/>
        </authorList>
    </citation>
    <scope>NUCLEOTIDE SEQUENCE [LARGE SCALE GENOMIC DNA]</scope>
    <source>
        <strain evidence="3 4">1011MAR4D40.2</strain>
    </source>
</reference>
<evidence type="ECO:0000256" key="1">
    <source>
        <dbReference type="SAM" id="MobiDB-lite"/>
    </source>
</evidence>
<organism evidence="3 4">
    <name type="scientific">Acidovorax cavernicola</name>
    <dbReference type="NCBI Taxonomy" id="1675792"/>
    <lineage>
        <taxon>Bacteria</taxon>
        <taxon>Pseudomonadati</taxon>
        <taxon>Pseudomonadota</taxon>
        <taxon>Betaproteobacteria</taxon>
        <taxon>Burkholderiales</taxon>
        <taxon>Comamonadaceae</taxon>
        <taxon>Acidovorax</taxon>
    </lineage>
</organism>
<evidence type="ECO:0000313" key="3">
    <source>
        <dbReference type="EMBL" id="RIX77204.1"/>
    </source>
</evidence>
<dbReference type="Proteomes" id="UP000265619">
    <property type="component" value="Unassembled WGS sequence"/>
</dbReference>
<name>A0A9X8GUG3_9BURK</name>
<accession>A0A9X8GUG3</accession>
<proteinExistence type="predicted"/>
<feature type="transmembrane region" description="Helical" evidence="2">
    <location>
        <begin position="12"/>
        <end position="37"/>
    </location>
</feature>
<feature type="region of interest" description="Disordered" evidence="1">
    <location>
        <begin position="505"/>
        <end position="525"/>
    </location>
</feature>
<evidence type="ECO:0000313" key="4">
    <source>
        <dbReference type="Proteomes" id="UP000265619"/>
    </source>
</evidence>
<sequence>MHAKRWLFLIHRWLGVVVCAFFAMWFVSGVVMMYVGYPKLTEAERLQHLPPLDASVSLLGPRQALEAAGIAGPLQDLRLAVASGGQAVYLAVPARAAEPGARRSPPGRGVVVVDAQTGAVLREVDRTRALLSAQTYAGEGVVLAYRGTIDEDAFTHSRGLDAHRPLHVVDLSDAPSTRLYISGRTGEVVRDAPRAERLWNYAGAWIHWLYPLRGTGLDRYWADIVNWLSIVGIAVTLTGTVVGVMRWRFRRTYKSGSHSPYQGTMMRWHHISGLLFALITLTWIFSGLMSMNPWRVFDSGAPALRTEAMQGGPLVVDAGDAAPATLLASTRGDIRELRWVRAAGQTLVLASTASGRPLVRDAASAQPHQIDPATLRTVVAQLLPDPVARIDVLTAYDSHYYTREAHTMTGGSEKPLPVWRVVFADTHATWVHVDPQTGAVLGRSDRTRRLSRWLFAMLHSWDWLPLLEHRPLWDVLLIALSAGGALLSLTGVVIGWRRLGRKLRSAAGPQRPAPARSAAPSRRPA</sequence>
<dbReference type="InterPro" id="IPR005625">
    <property type="entry name" value="PepSY-ass_TM"/>
</dbReference>
<dbReference type="PANTHER" id="PTHR34219">
    <property type="entry name" value="IRON-REGULATED INNER MEMBRANE PROTEIN-RELATED"/>
    <property type="match status" value="1"/>
</dbReference>
<keyword evidence="4" id="KW-1185">Reference proteome</keyword>
<feature type="transmembrane region" description="Helical" evidence="2">
    <location>
        <begin position="268"/>
        <end position="289"/>
    </location>
</feature>
<feature type="transmembrane region" description="Helical" evidence="2">
    <location>
        <begin position="224"/>
        <end position="247"/>
    </location>
</feature>
<dbReference type="OrthoDB" id="9760788at2"/>
<dbReference type="RefSeq" id="WP_119555951.1">
    <property type="nucleotide sequence ID" value="NZ_QXMN01000026.1"/>
</dbReference>
<dbReference type="AlphaFoldDB" id="A0A9X8GUG3"/>
<dbReference type="Pfam" id="PF03929">
    <property type="entry name" value="PepSY_TM"/>
    <property type="match status" value="1"/>
</dbReference>
<evidence type="ECO:0000256" key="2">
    <source>
        <dbReference type="SAM" id="Phobius"/>
    </source>
</evidence>
<protein>
    <submittedName>
        <fullName evidence="3">PepSY domain-containing protein</fullName>
    </submittedName>
</protein>
<comment type="caution">
    <text evidence="3">The sequence shown here is derived from an EMBL/GenBank/DDBJ whole genome shotgun (WGS) entry which is preliminary data.</text>
</comment>
<dbReference type="EMBL" id="QXMN01000026">
    <property type="protein sequence ID" value="RIX77204.1"/>
    <property type="molecule type" value="Genomic_DNA"/>
</dbReference>
<gene>
    <name evidence="3" type="ORF">D3H34_19790</name>
</gene>
<keyword evidence="2" id="KW-0472">Membrane</keyword>
<keyword evidence="2" id="KW-1133">Transmembrane helix</keyword>
<dbReference type="PANTHER" id="PTHR34219:SF6">
    <property type="entry name" value="BLR3280 PROTEIN"/>
    <property type="match status" value="1"/>
</dbReference>